<protein>
    <submittedName>
        <fullName evidence="1">Uncharacterized protein</fullName>
    </submittedName>
</protein>
<proteinExistence type="predicted"/>
<evidence type="ECO:0000313" key="1">
    <source>
        <dbReference type="EMBL" id="MCI74037.1"/>
    </source>
</evidence>
<name>A0A392UMP7_9FABA</name>
<dbReference type="Proteomes" id="UP000265520">
    <property type="component" value="Unassembled WGS sequence"/>
</dbReference>
<accession>A0A392UMP7</accession>
<keyword evidence="2" id="KW-1185">Reference proteome</keyword>
<sequence>MPVICGYAELRGEIHVDDSDELLERRVVCWKRLEKTDVSSDSATC</sequence>
<organism evidence="1 2">
    <name type="scientific">Trifolium medium</name>
    <dbReference type="NCBI Taxonomy" id="97028"/>
    <lineage>
        <taxon>Eukaryota</taxon>
        <taxon>Viridiplantae</taxon>
        <taxon>Streptophyta</taxon>
        <taxon>Embryophyta</taxon>
        <taxon>Tracheophyta</taxon>
        <taxon>Spermatophyta</taxon>
        <taxon>Magnoliopsida</taxon>
        <taxon>eudicotyledons</taxon>
        <taxon>Gunneridae</taxon>
        <taxon>Pentapetalae</taxon>
        <taxon>rosids</taxon>
        <taxon>fabids</taxon>
        <taxon>Fabales</taxon>
        <taxon>Fabaceae</taxon>
        <taxon>Papilionoideae</taxon>
        <taxon>50 kb inversion clade</taxon>
        <taxon>NPAAA clade</taxon>
        <taxon>Hologalegina</taxon>
        <taxon>IRL clade</taxon>
        <taxon>Trifolieae</taxon>
        <taxon>Trifolium</taxon>
    </lineage>
</organism>
<dbReference type="AlphaFoldDB" id="A0A392UMP7"/>
<feature type="non-terminal residue" evidence="1">
    <location>
        <position position="45"/>
    </location>
</feature>
<dbReference type="EMBL" id="LXQA010851857">
    <property type="protein sequence ID" value="MCI74037.1"/>
    <property type="molecule type" value="Genomic_DNA"/>
</dbReference>
<evidence type="ECO:0000313" key="2">
    <source>
        <dbReference type="Proteomes" id="UP000265520"/>
    </source>
</evidence>
<comment type="caution">
    <text evidence="1">The sequence shown here is derived from an EMBL/GenBank/DDBJ whole genome shotgun (WGS) entry which is preliminary data.</text>
</comment>
<reference evidence="1 2" key="1">
    <citation type="journal article" date="2018" name="Front. Plant Sci.">
        <title>Red Clover (Trifolium pratense) and Zigzag Clover (T. medium) - A Picture of Genomic Similarities and Differences.</title>
        <authorList>
            <person name="Dluhosova J."/>
            <person name="Istvanek J."/>
            <person name="Nedelnik J."/>
            <person name="Repkova J."/>
        </authorList>
    </citation>
    <scope>NUCLEOTIDE SEQUENCE [LARGE SCALE GENOMIC DNA]</scope>
    <source>
        <strain evidence="2">cv. 10/8</strain>
        <tissue evidence="1">Leaf</tissue>
    </source>
</reference>